<dbReference type="Proteomes" id="UP000007431">
    <property type="component" value="Unassembled WGS sequence"/>
</dbReference>
<feature type="region of interest" description="Disordered" evidence="1">
    <location>
        <begin position="23"/>
        <end position="96"/>
    </location>
</feature>
<dbReference type="AlphaFoldDB" id="D8Q9F6"/>
<evidence type="ECO:0000313" key="3">
    <source>
        <dbReference type="Proteomes" id="UP000007431"/>
    </source>
</evidence>
<sequence>MVENPWRGVLVCKDRGVAGEYVRGTADTDGLIHQPSTTTSTDTTHSPSTNSPSTNSPSTNSPSTNSPSTDPTHPRVIYDEKNWLQPGKDGFARVFG</sequence>
<feature type="non-terminal residue" evidence="2">
    <location>
        <position position="96"/>
    </location>
</feature>
<evidence type="ECO:0000313" key="2">
    <source>
        <dbReference type="EMBL" id="EFI95225.1"/>
    </source>
</evidence>
<dbReference type="HOGENOM" id="CLU_2360947_0_0_1"/>
<reference evidence="2 3" key="1">
    <citation type="journal article" date="2010" name="Nat. Biotechnol.">
        <title>Genome sequence of the model mushroom Schizophyllum commune.</title>
        <authorList>
            <person name="Ohm R.A."/>
            <person name="de Jong J.F."/>
            <person name="Lugones L.G."/>
            <person name="Aerts A."/>
            <person name="Kothe E."/>
            <person name="Stajich J.E."/>
            <person name="de Vries R.P."/>
            <person name="Record E."/>
            <person name="Levasseur A."/>
            <person name="Baker S.E."/>
            <person name="Bartholomew K.A."/>
            <person name="Coutinho P.M."/>
            <person name="Erdmann S."/>
            <person name="Fowler T.J."/>
            <person name="Gathman A.C."/>
            <person name="Lombard V."/>
            <person name="Henrissat B."/>
            <person name="Knabe N."/>
            <person name="Kuees U."/>
            <person name="Lilly W.W."/>
            <person name="Lindquist E."/>
            <person name="Lucas S."/>
            <person name="Magnuson J.K."/>
            <person name="Piumi F."/>
            <person name="Raudaskoski M."/>
            <person name="Salamov A."/>
            <person name="Schmutz J."/>
            <person name="Schwarze F.W.M.R."/>
            <person name="vanKuyk P.A."/>
            <person name="Horton J.S."/>
            <person name="Grigoriev I.V."/>
            <person name="Woesten H.A.B."/>
        </authorList>
    </citation>
    <scope>NUCLEOTIDE SEQUENCE [LARGE SCALE GENOMIC DNA]</scope>
    <source>
        <strain evidence="3">H4-8 / FGSC 9210</strain>
    </source>
</reference>
<proteinExistence type="predicted"/>
<name>D8Q9F6_SCHCM</name>
<accession>D8Q9F6</accession>
<protein>
    <submittedName>
        <fullName evidence="2">Uncharacterized protein</fullName>
    </submittedName>
</protein>
<evidence type="ECO:0000256" key="1">
    <source>
        <dbReference type="SAM" id="MobiDB-lite"/>
    </source>
</evidence>
<gene>
    <name evidence="2" type="ORF">SCHCODRAFT_110572</name>
</gene>
<feature type="compositionally biased region" description="Basic and acidic residues" evidence="1">
    <location>
        <begin position="72"/>
        <end position="82"/>
    </location>
</feature>
<dbReference type="EMBL" id="GL377308">
    <property type="protein sequence ID" value="EFI95225.1"/>
    <property type="molecule type" value="Genomic_DNA"/>
</dbReference>
<keyword evidence="3" id="KW-1185">Reference proteome</keyword>
<organism evidence="3">
    <name type="scientific">Schizophyllum commune (strain H4-8 / FGSC 9210)</name>
    <name type="common">Split gill fungus</name>
    <dbReference type="NCBI Taxonomy" id="578458"/>
    <lineage>
        <taxon>Eukaryota</taxon>
        <taxon>Fungi</taxon>
        <taxon>Dikarya</taxon>
        <taxon>Basidiomycota</taxon>
        <taxon>Agaricomycotina</taxon>
        <taxon>Agaricomycetes</taxon>
        <taxon>Agaricomycetidae</taxon>
        <taxon>Agaricales</taxon>
        <taxon>Schizophyllaceae</taxon>
        <taxon>Schizophyllum</taxon>
    </lineage>
</organism>
<dbReference type="InParanoid" id="D8Q9F6"/>
<feature type="compositionally biased region" description="Low complexity" evidence="1">
    <location>
        <begin position="35"/>
        <end position="71"/>
    </location>
</feature>